<evidence type="ECO:0000313" key="6">
    <source>
        <dbReference type="Proteomes" id="UP001328733"/>
    </source>
</evidence>
<dbReference type="InterPro" id="IPR021133">
    <property type="entry name" value="HEAT_type_2"/>
</dbReference>
<comment type="caution">
    <text evidence="5">The sequence shown here is derived from an EMBL/GenBank/DDBJ whole genome shotgun (WGS) entry which is preliminary data.</text>
</comment>
<organism evidence="5 6">
    <name type="scientific">Pannus brasiliensis CCIBt3594</name>
    <dbReference type="NCBI Taxonomy" id="1427578"/>
    <lineage>
        <taxon>Bacteria</taxon>
        <taxon>Bacillati</taxon>
        <taxon>Cyanobacteriota</taxon>
        <taxon>Cyanophyceae</taxon>
        <taxon>Oscillatoriophycideae</taxon>
        <taxon>Chroococcales</taxon>
        <taxon>Microcystaceae</taxon>
        <taxon>Pannus</taxon>
    </lineage>
</organism>
<dbReference type="PANTHER" id="PTHR12697:SF5">
    <property type="entry name" value="DEOXYHYPUSINE HYDROXYLASE"/>
    <property type="match status" value="1"/>
</dbReference>
<dbReference type="RefSeq" id="WP_332863447.1">
    <property type="nucleotide sequence ID" value="NZ_JBAFSM010000003.1"/>
</dbReference>
<dbReference type="PROSITE" id="PS50077">
    <property type="entry name" value="HEAT_REPEAT"/>
    <property type="match status" value="2"/>
</dbReference>
<evidence type="ECO:0000313" key="5">
    <source>
        <dbReference type="EMBL" id="MEG3435998.1"/>
    </source>
</evidence>
<dbReference type="InterPro" id="IPR000357">
    <property type="entry name" value="HEAT"/>
</dbReference>
<proteinExistence type="predicted"/>
<evidence type="ECO:0000256" key="1">
    <source>
        <dbReference type="ARBA" id="ARBA00022549"/>
    </source>
</evidence>
<name>A0AAW9QRS6_9CHRO</name>
<dbReference type="InterPro" id="IPR004155">
    <property type="entry name" value="PBS_lyase_HEAT"/>
</dbReference>
<comment type="function">
    <text evidence="4">Catalyzes the hydroxylation of the N(6)-(4-aminobutyl)-L-lysine intermediate produced by deoxyhypusine synthase/DHPS on a critical lysine of the eukaryotic translation initiation factor 5A/eIF-5A. This is the second step of the post-translational modification of that lysine into an unusual amino acid residue named hypusine. Hypusination is unique to mature eIF-5A factor and is essential for its function.</text>
</comment>
<evidence type="ECO:0000256" key="2">
    <source>
        <dbReference type="ARBA" id="ARBA00022737"/>
    </source>
</evidence>
<gene>
    <name evidence="5" type="ORF">V0288_02605</name>
</gene>
<dbReference type="GO" id="GO:0016491">
    <property type="term" value="F:oxidoreductase activity"/>
    <property type="evidence" value="ECO:0007669"/>
    <property type="project" value="TreeGrafter"/>
</dbReference>
<dbReference type="SMART" id="SM00567">
    <property type="entry name" value="EZ_HEAT"/>
    <property type="match status" value="4"/>
</dbReference>
<sequence length="169" mass="17893">MIQQLPNTQIAIDTLSKKLNDSIPQIRAKAAEALGKIGAHRVADTLISHLQQENDSDVRLSIIRALGNIGTESAIPALASCLSDANSDIRVNVAEALGKIGNEKAVQYLIQSLTDSDAKVRTTATIALGEIGLEDAIPHIAKVCSDEDDNVRLSAVDALGKIGSRYALN</sequence>
<dbReference type="PANTHER" id="PTHR12697">
    <property type="entry name" value="PBS LYASE HEAT-LIKE PROTEIN"/>
    <property type="match status" value="1"/>
</dbReference>
<reference evidence="5 6" key="1">
    <citation type="submission" date="2024-01" db="EMBL/GenBank/DDBJ databases">
        <title>Genomic insights into the taxonomy and metabolism of the cyanobacterium Pannus brasiliensis CCIBt3594.</title>
        <authorList>
            <person name="Machado M."/>
            <person name="Botero N.B."/>
            <person name="Andreote A.P.D."/>
            <person name="Feitosa A.M.T."/>
            <person name="Popin R."/>
            <person name="Sivonen K."/>
            <person name="Fiore M.F."/>
        </authorList>
    </citation>
    <scope>NUCLEOTIDE SEQUENCE [LARGE SCALE GENOMIC DNA]</scope>
    <source>
        <strain evidence="5 6">CCIBt3594</strain>
    </source>
</reference>
<dbReference type="Gene3D" id="1.25.10.10">
    <property type="entry name" value="Leucine-rich Repeat Variant"/>
    <property type="match status" value="1"/>
</dbReference>
<keyword evidence="3" id="KW-0605">Phycobilisome</keyword>
<dbReference type="SUPFAM" id="SSF48371">
    <property type="entry name" value="ARM repeat"/>
    <property type="match status" value="1"/>
</dbReference>
<dbReference type="AlphaFoldDB" id="A0AAW9QRS6"/>
<protein>
    <submittedName>
        <fullName evidence="5">HEAT repeat domain-containing protein</fullName>
    </submittedName>
</protein>
<accession>A0AAW9QRS6</accession>
<dbReference type="GO" id="GO:0030089">
    <property type="term" value="C:phycobilisome"/>
    <property type="evidence" value="ECO:0007669"/>
    <property type="project" value="UniProtKB-KW"/>
</dbReference>
<dbReference type="Proteomes" id="UP001328733">
    <property type="component" value="Unassembled WGS sequence"/>
</dbReference>
<evidence type="ECO:0000256" key="3">
    <source>
        <dbReference type="ARBA" id="ARBA00022738"/>
    </source>
</evidence>
<keyword evidence="1" id="KW-0042">Antenna complex</keyword>
<dbReference type="Pfam" id="PF13646">
    <property type="entry name" value="HEAT_2"/>
    <property type="match status" value="1"/>
</dbReference>
<evidence type="ECO:0000256" key="4">
    <source>
        <dbReference type="ARBA" id="ARBA00045876"/>
    </source>
</evidence>
<keyword evidence="2" id="KW-0677">Repeat</keyword>
<dbReference type="InterPro" id="IPR011989">
    <property type="entry name" value="ARM-like"/>
</dbReference>
<dbReference type="InterPro" id="IPR016024">
    <property type="entry name" value="ARM-type_fold"/>
</dbReference>
<keyword evidence="6" id="KW-1185">Reference proteome</keyword>
<dbReference type="EMBL" id="JBAFSM010000003">
    <property type="protein sequence ID" value="MEG3435998.1"/>
    <property type="molecule type" value="Genomic_DNA"/>
</dbReference>
<dbReference type="Pfam" id="PF02985">
    <property type="entry name" value="HEAT"/>
    <property type="match status" value="2"/>
</dbReference>